<gene>
    <name evidence="2" type="ORF">Gotri_019418</name>
</gene>
<evidence type="ECO:0000313" key="2">
    <source>
        <dbReference type="EMBL" id="MBA0770856.1"/>
    </source>
</evidence>
<keyword evidence="1" id="KW-0611">Plant defense</keyword>
<dbReference type="PANTHER" id="PTHR33463">
    <property type="entry name" value="NB-ARC DOMAIN-CONTAINING PROTEIN-RELATED"/>
    <property type="match status" value="1"/>
</dbReference>
<dbReference type="SUPFAM" id="SSF52047">
    <property type="entry name" value="RNI-like"/>
    <property type="match status" value="1"/>
</dbReference>
<dbReference type="AlphaFoldDB" id="A0A7J9ECV0"/>
<dbReference type="Proteomes" id="UP000593568">
    <property type="component" value="Unassembled WGS sequence"/>
</dbReference>
<evidence type="ECO:0000256" key="1">
    <source>
        <dbReference type="ARBA" id="ARBA00022821"/>
    </source>
</evidence>
<dbReference type="InterPro" id="IPR050905">
    <property type="entry name" value="Plant_NBS-LRR"/>
</dbReference>
<organism evidence="2 3">
    <name type="scientific">Gossypium trilobum</name>
    <dbReference type="NCBI Taxonomy" id="34281"/>
    <lineage>
        <taxon>Eukaryota</taxon>
        <taxon>Viridiplantae</taxon>
        <taxon>Streptophyta</taxon>
        <taxon>Embryophyta</taxon>
        <taxon>Tracheophyta</taxon>
        <taxon>Spermatophyta</taxon>
        <taxon>Magnoliopsida</taxon>
        <taxon>eudicotyledons</taxon>
        <taxon>Gunneridae</taxon>
        <taxon>Pentapetalae</taxon>
        <taxon>rosids</taxon>
        <taxon>malvids</taxon>
        <taxon>Malvales</taxon>
        <taxon>Malvaceae</taxon>
        <taxon>Malvoideae</taxon>
        <taxon>Gossypium</taxon>
    </lineage>
</organism>
<dbReference type="InterPro" id="IPR032675">
    <property type="entry name" value="LRR_dom_sf"/>
</dbReference>
<keyword evidence="3" id="KW-1185">Reference proteome</keyword>
<comment type="caution">
    <text evidence="2">The sequence shown here is derived from an EMBL/GenBank/DDBJ whole genome shotgun (WGS) entry which is preliminary data.</text>
</comment>
<evidence type="ECO:0000313" key="3">
    <source>
        <dbReference type="Proteomes" id="UP000593568"/>
    </source>
</evidence>
<proteinExistence type="predicted"/>
<name>A0A7J9ECV0_9ROSI</name>
<feature type="non-terminal residue" evidence="2">
    <location>
        <position position="215"/>
    </location>
</feature>
<dbReference type="EMBL" id="JABEZW010000007">
    <property type="protein sequence ID" value="MBA0770856.1"/>
    <property type="molecule type" value="Genomic_DNA"/>
</dbReference>
<dbReference type="PANTHER" id="PTHR33463:SF172">
    <property type="entry name" value="DOMAIN-CONTAINING DISEASE RESISTANCE PROTEIN, PUTATIVE-RELATED"/>
    <property type="match status" value="1"/>
</dbReference>
<sequence length="215" mass="24738">SRTLKLRLNTSIDDLDHGIKKLVKRTQYLQLDELKGAKIALKELTDEERLSHLRNLHIQNGLDIESITNDRNEFPELQSLTLQGLPQLVSFCSQDKIDATSLPQRELPLFGEKEIILWEDIEEETQVAMTLSLFPQLKSLVLKDLQHLRGFCFISQNKVIEFPFMKSMTICNCSNLEGFICRYTREGNQRISSQGDLFDNKVGFPQTHTINETNS</sequence>
<reference evidence="2 3" key="1">
    <citation type="journal article" date="2019" name="Genome Biol. Evol.">
        <title>Insights into the evolution of the New World diploid cottons (Gossypium, subgenus Houzingenia) based on genome sequencing.</title>
        <authorList>
            <person name="Grover C.E."/>
            <person name="Arick M.A. 2nd"/>
            <person name="Thrash A."/>
            <person name="Conover J.L."/>
            <person name="Sanders W.S."/>
            <person name="Peterson D.G."/>
            <person name="Frelichowski J.E."/>
            <person name="Scheffler J.A."/>
            <person name="Scheffler B.E."/>
            <person name="Wendel J.F."/>
        </authorList>
    </citation>
    <scope>NUCLEOTIDE SEQUENCE [LARGE SCALE GENOMIC DNA]</scope>
    <source>
        <strain evidence="2">8</strain>
        <tissue evidence="2">Leaf</tissue>
    </source>
</reference>
<accession>A0A7J9ECV0</accession>
<dbReference type="Gene3D" id="3.80.10.10">
    <property type="entry name" value="Ribonuclease Inhibitor"/>
    <property type="match status" value="1"/>
</dbReference>
<protein>
    <submittedName>
        <fullName evidence="2">Uncharacterized protein</fullName>
    </submittedName>
</protein>